<organism evidence="3 5">
    <name type="scientific">Trichinella pseudospiralis</name>
    <name type="common">Parasitic roundworm</name>
    <dbReference type="NCBI Taxonomy" id="6337"/>
    <lineage>
        <taxon>Eukaryota</taxon>
        <taxon>Metazoa</taxon>
        <taxon>Ecdysozoa</taxon>
        <taxon>Nematoda</taxon>
        <taxon>Enoplea</taxon>
        <taxon>Dorylaimia</taxon>
        <taxon>Trichinellida</taxon>
        <taxon>Trichinellidae</taxon>
        <taxon>Trichinella</taxon>
    </lineage>
</organism>
<feature type="transmembrane region" description="Helical" evidence="2">
    <location>
        <begin position="433"/>
        <end position="454"/>
    </location>
</feature>
<gene>
    <name evidence="3" type="ORF">T4A_3942</name>
    <name evidence="4" type="ORF">T4C_6353</name>
</gene>
<feature type="transmembrane region" description="Helical" evidence="2">
    <location>
        <begin position="679"/>
        <end position="696"/>
    </location>
</feature>
<feature type="transmembrane region" description="Helical" evidence="2">
    <location>
        <begin position="708"/>
        <end position="726"/>
    </location>
</feature>
<evidence type="ECO:0000313" key="3">
    <source>
        <dbReference type="EMBL" id="KRY70066.1"/>
    </source>
</evidence>
<dbReference type="AlphaFoldDB" id="A0A0V1E9U8"/>
<comment type="caution">
    <text evidence="3">The sequence shown here is derived from an EMBL/GenBank/DDBJ whole genome shotgun (WGS) entry which is preliminary data.</text>
</comment>
<feature type="compositionally biased region" description="Basic residues" evidence="1">
    <location>
        <begin position="600"/>
        <end position="617"/>
    </location>
</feature>
<feature type="transmembrane region" description="Helical" evidence="2">
    <location>
        <begin position="117"/>
        <end position="139"/>
    </location>
</feature>
<feature type="transmembrane region" description="Helical" evidence="2">
    <location>
        <begin position="344"/>
        <end position="365"/>
    </location>
</feature>
<feature type="transmembrane region" description="Helical" evidence="2">
    <location>
        <begin position="563"/>
        <end position="584"/>
    </location>
</feature>
<feature type="transmembrane region" description="Helical" evidence="2">
    <location>
        <begin position="474"/>
        <end position="493"/>
    </location>
</feature>
<feature type="region of interest" description="Disordered" evidence="1">
    <location>
        <begin position="597"/>
        <end position="629"/>
    </location>
</feature>
<evidence type="ECO:0000313" key="4">
    <source>
        <dbReference type="EMBL" id="KRZ40039.1"/>
    </source>
</evidence>
<feature type="transmembrane region" description="Helical" evidence="2">
    <location>
        <begin position="389"/>
        <end position="412"/>
    </location>
</feature>
<feature type="transmembrane region" description="Helical" evidence="2">
    <location>
        <begin position="321"/>
        <end position="337"/>
    </location>
</feature>
<dbReference type="EMBL" id="JYDV01000030">
    <property type="protein sequence ID" value="KRZ40039.1"/>
    <property type="molecule type" value="Genomic_DNA"/>
</dbReference>
<protein>
    <submittedName>
        <fullName evidence="3">Uncharacterized protein</fullName>
    </submittedName>
</protein>
<sequence>MFERFLSIAIMLQRARVREMCAAVQRTNNQRMRRYFYRSDASDSKCRQTEYVRTNKSPTTAERKNIFPLTSPQVSADKVEETVWKMDTSCLFEQTRDQSTSAVLENMKMKNNRRMQWCGWLLLGCGLVALANACVATALEAVKSHLLAQYVNTHWITCVYLLAGGSTILVDKVRANFYLYTCACVDSVACFVAMGALLFDGYNLHATGKLRWAPVSDGHTQQLSQLPYKTLVAYNAVDMATGLAALVGVSLALMELRQRLERVNQPTTVDQAKGLVLTMGGLALVAIGVTKLILWALEVRWLSTLGDSARYLFLNYTMDEPVWELVHTLTGLLTAAVGRNGSRLCACCALTLLLAGCYPTVQYLWLDYRWLLTVQLAELTALSLKPHPLLYANLLAAGTRLPLACAVSLRLSRLLGCPRARTRLHLDKALRRLLLVLGAGLTLAGLLFGAVDLHNALAGSFHNLFYPGEQKLPFYLLPAGLLCLSTVSAAATARLGGTYHQMPVVCVLLIFSFHAAMFHVLAYLYLSTNEYFGTQLCDLFFYARHRCTYKVQRAGSLLHFAEATLAALVLVASIAGAFIFGRLCSLVTTDEHYQEQQYQYHHHQHHDHQHHHHHHLHQQQQQQMQQQQQQQKAERIIKHVAYAQLAAGVIVYAVCLLTDERNPLRTHPLYVIHNTIRRTTLSMMLTVLPAAQLLLASGKPLHRKPMKTTAILGIALVRIVDIFVQIDYRNLAHLGVTWAVTTAAEILALFLQFTTLCCSAVLLDIGQQRPAIYELLDKEASSVSSSSTQLALSSTDDDQPLTNITTADTAHIMDNFY</sequence>
<evidence type="ECO:0000256" key="1">
    <source>
        <dbReference type="SAM" id="MobiDB-lite"/>
    </source>
</evidence>
<accession>A0A0V1E9U8</accession>
<evidence type="ECO:0000256" key="2">
    <source>
        <dbReference type="SAM" id="Phobius"/>
    </source>
</evidence>
<dbReference type="EMBL" id="JYDR01000079">
    <property type="protein sequence ID" value="KRY70066.1"/>
    <property type="molecule type" value="Genomic_DNA"/>
</dbReference>
<feature type="transmembrane region" description="Helical" evidence="2">
    <location>
        <begin position="177"/>
        <end position="199"/>
    </location>
</feature>
<feature type="transmembrane region" description="Helical" evidence="2">
    <location>
        <begin position="738"/>
        <end position="763"/>
    </location>
</feature>
<evidence type="ECO:0000313" key="6">
    <source>
        <dbReference type="Proteomes" id="UP000054826"/>
    </source>
</evidence>
<feature type="transmembrane region" description="Helical" evidence="2">
    <location>
        <begin position="232"/>
        <end position="254"/>
    </location>
</feature>
<feature type="transmembrane region" description="Helical" evidence="2">
    <location>
        <begin position="275"/>
        <end position="297"/>
    </location>
</feature>
<name>A0A0V1E9U8_TRIPS</name>
<keyword evidence="2" id="KW-0472">Membrane</keyword>
<feature type="transmembrane region" description="Helical" evidence="2">
    <location>
        <begin position="151"/>
        <end position="170"/>
    </location>
</feature>
<dbReference type="Proteomes" id="UP000054826">
    <property type="component" value="Unassembled WGS sequence"/>
</dbReference>
<proteinExistence type="predicted"/>
<dbReference type="Proteomes" id="UP000054632">
    <property type="component" value="Unassembled WGS sequence"/>
</dbReference>
<feature type="transmembrane region" description="Helical" evidence="2">
    <location>
        <begin position="640"/>
        <end position="659"/>
    </location>
</feature>
<feature type="compositionally biased region" description="Low complexity" evidence="1">
    <location>
        <begin position="618"/>
        <end position="629"/>
    </location>
</feature>
<feature type="transmembrane region" description="Helical" evidence="2">
    <location>
        <begin position="505"/>
        <end position="526"/>
    </location>
</feature>
<keyword evidence="2" id="KW-0812">Transmembrane</keyword>
<reference evidence="5 6" key="1">
    <citation type="submission" date="2015-01" db="EMBL/GenBank/DDBJ databases">
        <title>Evolution of Trichinella species and genotypes.</title>
        <authorList>
            <person name="Korhonen P.K."/>
            <person name="Edoardo P."/>
            <person name="Giuseppe L.R."/>
            <person name="Gasser R.B."/>
        </authorList>
    </citation>
    <scope>NUCLEOTIDE SEQUENCE [LARGE SCALE GENOMIC DNA]</scope>
    <source>
        <strain evidence="3">ISS13</strain>
        <strain evidence="4">ISS176</strain>
    </source>
</reference>
<keyword evidence="2" id="KW-1133">Transmembrane helix</keyword>
<evidence type="ECO:0000313" key="5">
    <source>
        <dbReference type="Proteomes" id="UP000054632"/>
    </source>
</evidence>